<reference evidence="1 2" key="1">
    <citation type="submission" date="2018-10" db="EMBL/GenBank/DDBJ databases">
        <title>Genomic Encyclopedia of Type Strains, Phase IV (KMG-IV): sequencing the most valuable type-strain genomes for metagenomic binning, comparative biology and taxonomic classification.</title>
        <authorList>
            <person name="Goeker M."/>
        </authorList>
    </citation>
    <scope>NUCLEOTIDE SEQUENCE [LARGE SCALE GENOMIC DNA]</scope>
    <source>
        <strain evidence="1 2">DSM 15521</strain>
    </source>
</reference>
<evidence type="ECO:0000313" key="1">
    <source>
        <dbReference type="EMBL" id="RKQ60449.1"/>
    </source>
</evidence>
<dbReference type="PANTHER" id="PTHR38733:SF1">
    <property type="entry name" value="TYPE IV METHYL-DIRECTED RESTRICTION ENZYME ECOKMCRBC"/>
    <property type="match status" value="1"/>
</dbReference>
<dbReference type="GO" id="GO:0004519">
    <property type="term" value="F:endonuclease activity"/>
    <property type="evidence" value="ECO:0007669"/>
    <property type="project" value="UniProtKB-KW"/>
</dbReference>
<dbReference type="PANTHER" id="PTHR38733">
    <property type="entry name" value="PROTEIN MCRC"/>
    <property type="match status" value="1"/>
</dbReference>
<dbReference type="RefSeq" id="WP_121171688.1">
    <property type="nucleotide sequence ID" value="NZ_RBIE01000004.1"/>
</dbReference>
<accession>A0A420W5X3</accession>
<keyword evidence="1" id="KW-0255">Endonuclease</keyword>
<dbReference type="AlphaFoldDB" id="A0A420W5X3"/>
<proteinExistence type="predicted"/>
<keyword evidence="1" id="KW-0378">Hydrolase</keyword>
<name>A0A420W5X3_9BACT</name>
<sequence>MSKVLTKFEHQLIEKDELSREGWEELQEVVKREKFQFKLRKKGVKLSSHIGLISLSDGTVIEILPKIYYSESKEEGRRLATLLMVNLIERNLRQLKGVAGALDLKVPFLELVMYATLLYAERKIVIPGIYRSYERQELLSRNLSGRVLVSKNLTRNPFNREKLFIERELLTADVPVNRLLLKVAELVGKRATFKKLKSLAGRIILYLKDLEVENWPTGESPGRIKLNRMNAHYEPIVELAKLLKEGRGRGRRGGAITWLYNMDFLFERLISTALPESEYQKEFSVGEGFKIRPDILFKDAVIDAKWKRVDEIPNNDCFQVISYAYLLEKRFRRPIRKPLLVYPEIESREQLTWDIRETST</sequence>
<dbReference type="Pfam" id="PF10117">
    <property type="entry name" value="McrBC"/>
    <property type="match status" value="1"/>
</dbReference>
<dbReference type="Proteomes" id="UP000280881">
    <property type="component" value="Unassembled WGS sequence"/>
</dbReference>
<keyword evidence="1" id="KW-0540">Nuclease</keyword>
<keyword evidence="2" id="KW-1185">Reference proteome</keyword>
<gene>
    <name evidence="1" type="ORF">C7457_1526</name>
</gene>
<evidence type="ECO:0000313" key="2">
    <source>
        <dbReference type="Proteomes" id="UP000280881"/>
    </source>
</evidence>
<dbReference type="EMBL" id="RBIE01000004">
    <property type="protein sequence ID" value="RKQ60449.1"/>
    <property type="molecule type" value="Genomic_DNA"/>
</dbReference>
<dbReference type="InterPro" id="IPR019292">
    <property type="entry name" value="McrC"/>
</dbReference>
<organism evidence="1 2">
    <name type="scientific">Thermovibrio guaymasensis</name>
    <dbReference type="NCBI Taxonomy" id="240167"/>
    <lineage>
        <taxon>Bacteria</taxon>
        <taxon>Pseudomonadati</taxon>
        <taxon>Aquificota</taxon>
        <taxon>Aquificia</taxon>
        <taxon>Desulfurobacteriales</taxon>
        <taxon>Desulfurobacteriaceae</taxon>
        <taxon>Thermovibrio</taxon>
    </lineage>
</organism>
<dbReference type="OrthoDB" id="307209at2"/>
<protein>
    <submittedName>
        <fullName evidence="1">5-methylcytosine-specific restriction endonuclease McrBC regulatory subunit McrC</fullName>
    </submittedName>
</protein>
<comment type="caution">
    <text evidence="1">The sequence shown here is derived from an EMBL/GenBank/DDBJ whole genome shotgun (WGS) entry which is preliminary data.</text>
</comment>